<dbReference type="Pfam" id="PF05257">
    <property type="entry name" value="CHAP"/>
    <property type="match status" value="1"/>
</dbReference>
<dbReference type="EMBL" id="AGEJ01000014">
    <property type="protein sequence ID" value="EMD16759.1"/>
    <property type="molecule type" value="Genomic_DNA"/>
</dbReference>
<organism evidence="8 9">
    <name type="scientific">Eggerthia catenaformis OT 569 = DSM 20559</name>
    <dbReference type="NCBI Taxonomy" id="999415"/>
    <lineage>
        <taxon>Bacteria</taxon>
        <taxon>Bacillati</taxon>
        <taxon>Bacillota</taxon>
        <taxon>Erysipelotrichia</taxon>
        <taxon>Erysipelotrichales</taxon>
        <taxon>Coprobacillaceae</taxon>
        <taxon>Eggerthia</taxon>
    </lineage>
</organism>
<proteinExistence type="inferred from homology"/>
<dbReference type="GO" id="GO:0006508">
    <property type="term" value="P:proteolysis"/>
    <property type="evidence" value="ECO:0007669"/>
    <property type="project" value="UniProtKB-KW"/>
</dbReference>
<evidence type="ECO:0000256" key="2">
    <source>
        <dbReference type="ARBA" id="ARBA00022670"/>
    </source>
</evidence>
<feature type="region of interest" description="Disordered" evidence="5">
    <location>
        <begin position="84"/>
        <end position="141"/>
    </location>
</feature>
<dbReference type="GO" id="GO:0008234">
    <property type="term" value="F:cysteine-type peptidase activity"/>
    <property type="evidence" value="ECO:0007669"/>
    <property type="project" value="UniProtKB-KW"/>
</dbReference>
<name>M2PMG8_9FIRM</name>
<evidence type="ECO:0000313" key="9">
    <source>
        <dbReference type="Proteomes" id="UP000011758"/>
    </source>
</evidence>
<evidence type="ECO:0000256" key="1">
    <source>
        <dbReference type="ARBA" id="ARBA00007074"/>
    </source>
</evidence>
<dbReference type="SUPFAM" id="SSF54001">
    <property type="entry name" value="Cysteine proteinases"/>
    <property type="match status" value="1"/>
</dbReference>
<dbReference type="InterPro" id="IPR038765">
    <property type="entry name" value="Papain-like_cys_pep_sf"/>
</dbReference>
<dbReference type="STRING" id="999415.HMPREF9943_00987"/>
<dbReference type="NCBIfam" id="NF045974">
    <property type="entry name" value="conju_CD1108"/>
    <property type="match status" value="1"/>
</dbReference>
<comment type="similarity">
    <text evidence="1">Belongs to the peptidase C40 family.</text>
</comment>
<keyword evidence="6" id="KW-1133">Transmembrane helix</keyword>
<dbReference type="BioCyc" id="ECAT999415-HMP:GTTI-1013-MONOMER"/>
<keyword evidence="6" id="KW-0812">Transmembrane</keyword>
<keyword evidence="3" id="KW-0378">Hydrolase</keyword>
<dbReference type="InterPro" id="IPR007921">
    <property type="entry name" value="CHAP_dom"/>
</dbReference>
<evidence type="ECO:0000313" key="8">
    <source>
        <dbReference type="EMBL" id="EMD16759.1"/>
    </source>
</evidence>
<sequence>MKEPLKPRDKFRQKMSRDGLLRENMTTGETENISAKAKENPQPDNVINEDVTSEKIPKRKSSRLTFTEEERAVPELQRYIKKSDQAADRLDKAMDKIPKKKALSFDREFDERSGKGKSRLHFEEKEKPIGKGKGRNPLSPALDEAGAFVHKKIHETEHDNAGIEAAHKNEKAAETLGRFSVRKARENYRNQKLKPYRKARKAEKAAEKANARYFYKKAMYENPNLSSANPVSRMWQKRKIKKKYAAELRKKGKDAAKAARKSAEKTKQAGSFVIRHRRGVAILIALLLIFVLIFTGLSSCSSLLSGGFNGILGTSYTSEDSDLVAVENAYAAMENELQGKIDSVEKDYPGYDEYKYELDGIGHNPHELASILTAKHQSYTLSKVQADLQKIFTKQYSLTLKEEIEVRYKTETHTDPDTGETTEEEIPYNYYILHVRLKTTPLSDIAREILNEEQLKMYRVYLETSGNKPLVFGGGSPDGSASEDLSGVHFVNGTRPGNPELVNLAKKQVGNVGGYPYWSWYGFNGRVEWCACFVSWCYNKAGKSEPRFAGCQSQGVPWFTSHGQWGNRGYKNIAPGDAIFFDWDGDGGADHVGIVIGTDGSRVYTVEGNSGDACKIKSYDLNSGYIKGYGLMNWD</sequence>
<feature type="domain" description="NlpC/P60" evidence="7">
    <location>
        <begin position="495"/>
        <end position="635"/>
    </location>
</feature>
<keyword evidence="4" id="KW-0788">Thiol protease</keyword>
<keyword evidence="9" id="KW-1185">Reference proteome</keyword>
<feature type="transmembrane region" description="Helical" evidence="6">
    <location>
        <begin position="280"/>
        <end position="297"/>
    </location>
</feature>
<dbReference type="AlphaFoldDB" id="M2PMG8"/>
<keyword evidence="6" id="KW-0472">Membrane</keyword>
<dbReference type="PATRIC" id="fig|999415.3.peg.997"/>
<feature type="compositionally biased region" description="Basic and acidic residues" evidence="5">
    <location>
        <begin position="84"/>
        <end position="129"/>
    </location>
</feature>
<accession>M2PMG8</accession>
<dbReference type="eggNOG" id="COG0791">
    <property type="taxonomic scope" value="Bacteria"/>
</dbReference>
<comment type="caution">
    <text evidence="8">The sequence shown here is derived from an EMBL/GenBank/DDBJ whole genome shotgun (WGS) entry which is preliminary data.</text>
</comment>
<feature type="compositionally biased region" description="Basic and acidic residues" evidence="5">
    <location>
        <begin position="1"/>
        <end position="21"/>
    </location>
</feature>
<gene>
    <name evidence="8" type="ORF">HMPREF9943_00987</name>
</gene>
<evidence type="ECO:0000259" key="7">
    <source>
        <dbReference type="PROSITE" id="PS51935"/>
    </source>
</evidence>
<protein>
    <recommendedName>
        <fullName evidence="7">NlpC/P60 domain-containing protein</fullName>
    </recommendedName>
</protein>
<keyword evidence="2" id="KW-0645">Protease</keyword>
<dbReference type="Gene3D" id="3.90.1720.10">
    <property type="entry name" value="endopeptidase domain like (from Nostoc punctiforme)"/>
    <property type="match status" value="1"/>
</dbReference>
<evidence type="ECO:0000256" key="5">
    <source>
        <dbReference type="SAM" id="MobiDB-lite"/>
    </source>
</evidence>
<dbReference type="InterPro" id="IPR000064">
    <property type="entry name" value="NLP_P60_dom"/>
</dbReference>
<dbReference type="Proteomes" id="UP000011758">
    <property type="component" value="Unassembled WGS sequence"/>
</dbReference>
<dbReference type="PROSITE" id="PS51935">
    <property type="entry name" value="NLPC_P60"/>
    <property type="match status" value="1"/>
</dbReference>
<dbReference type="OrthoDB" id="9812962at2"/>
<evidence type="ECO:0000256" key="6">
    <source>
        <dbReference type="SAM" id="Phobius"/>
    </source>
</evidence>
<evidence type="ECO:0000256" key="3">
    <source>
        <dbReference type="ARBA" id="ARBA00022801"/>
    </source>
</evidence>
<feature type="compositionally biased region" description="Polar residues" evidence="5">
    <location>
        <begin position="24"/>
        <end position="33"/>
    </location>
</feature>
<feature type="region of interest" description="Disordered" evidence="5">
    <location>
        <begin position="1"/>
        <end position="70"/>
    </location>
</feature>
<evidence type="ECO:0000256" key="4">
    <source>
        <dbReference type="ARBA" id="ARBA00022807"/>
    </source>
</evidence>
<reference evidence="8 9" key="1">
    <citation type="submission" date="2013-02" db="EMBL/GenBank/DDBJ databases">
        <title>The Genome Sequence of Lactobacillus catenaformis F0143.</title>
        <authorList>
            <consortium name="The Broad Institute Genome Sequencing Platform"/>
            <person name="Earl A."/>
            <person name="Ward D."/>
            <person name="Feldgarden M."/>
            <person name="Gevers D."/>
            <person name="Izard J."/>
            <person name="Blanton J.M."/>
            <person name="Mathney J."/>
            <person name="Dewhirst F.E."/>
            <person name="Young S.K."/>
            <person name="Zeng Q."/>
            <person name="Gargeya S."/>
            <person name="Fitzgerald M."/>
            <person name="Haas B."/>
            <person name="Abouelleil A."/>
            <person name="Alvarado L."/>
            <person name="Arachchi H.M."/>
            <person name="Berlin A."/>
            <person name="Chapman S.B."/>
            <person name="Gearin G."/>
            <person name="Goldberg J."/>
            <person name="Griggs A."/>
            <person name="Gujja S."/>
            <person name="Hansen M."/>
            <person name="Heiman D."/>
            <person name="Howarth C."/>
            <person name="Larimer J."/>
            <person name="Lui A."/>
            <person name="MacDonald P.J.P."/>
            <person name="McCowen C."/>
            <person name="Montmayeur A."/>
            <person name="Murphy C."/>
            <person name="Neiman D."/>
            <person name="Pearson M."/>
            <person name="Priest M."/>
            <person name="Roberts A."/>
            <person name="Saif S."/>
            <person name="Shea T."/>
            <person name="Sisk P."/>
            <person name="Stolte C."/>
            <person name="Sykes S."/>
            <person name="Wortman J."/>
            <person name="Nusbaum C."/>
            <person name="Birren B."/>
        </authorList>
    </citation>
    <scope>NUCLEOTIDE SEQUENCE [LARGE SCALE GENOMIC DNA]</scope>
    <source>
        <strain evidence="8 9">OT 569</strain>
    </source>
</reference>